<accession>A0A368ZMA6</accession>
<dbReference type="SUPFAM" id="SSF160467">
    <property type="entry name" value="PH0987 N-terminal domain-like"/>
    <property type="match status" value="1"/>
</dbReference>
<evidence type="ECO:0000256" key="4">
    <source>
        <dbReference type="SAM" id="Phobius"/>
    </source>
</evidence>
<dbReference type="SUPFAM" id="SSF50891">
    <property type="entry name" value="Cyclophilin-like"/>
    <property type="match status" value="1"/>
</dbReference>
<reference evidence="6 7" key="1">
    <citation type="submission" date="2018-07" db="EMBL/GenBank/DDBJ databases">
        <title>Genomic Encyclopedia of Type Strains, Phase III (KMG-III): the genomes of soil and plant-associated and newly described type strains.</title>
        <authorList>
            <person name="Whitman W."/>
        </authorList>
    </citation>
    <scope>NUCLEOTIDE SEQUENCE [LARGE SCALE GENOMIC DNA]</scope>
    <source>
        <strain evidence="6 7">CECT 7958</strain>
    </source>
</reference>
<evidence type="ECO:0000256" key="2">
    <source>
        <dbReference type="ARBA" id="ARBA00022801"/>
    </source>
</evidence>
<dbReference type="PANTHER" id="PTHR34698">
    <property type="entry name" value="5-OXOPROLINASE SUBUNIT B"/>
    <property type="match status" value="1"/>
</dbReference>
<keyword evidence="1" id="KW-0547">Nucleotide-binding</keyword>
<dbReference type="OrthoDB" id="9778567at2"/>
<dbReference type="InterPro" id="IPR003833">
    <property type="entry name" value="CT_C_D"/>
</dbReference>
<evidence type="ECO:0000259" key="5">
    <source>
        <dbReference type="SMART" id="SM00796"/>
    </source>
</evidence>
<dbReference type="GO" id="GO:0005524">
    <property type="term" value="F:ATP binding"/>
    <property type="evidence" value="ECO:0007669"/>
    <property type="project" value="UniProtKB-KW"/>
</dbReference>
<feature type="domain" description="Carboxyltransferase" evidence="5">
    <location>
        <begin position="5"/>
        <end position="206"/>
    </location>
</feature>
<name>A0A368ZMA6_9FLAO</name>
<comment type="caution">
    <text evidence="6">The sequence shown here is derived from an EMBL/GenBank/DDBJ whole genome shotgun (WGS) entry which is preliminary data.</text>
</comment>
<keyword evidence="2" id="KW-0378">Hydrolase</keyword>
<evidence type="ECO:0000313" key="7">
    <source>
        <dbReference type="Proteomes" id="UP000253436"/>
    </source>
</evidence>
<sequence>MDFELRYSQYNERSILIEWPSIIDENILNDVLRFKALIETNTVKVLVNVISSYNSLLVVYGSAIDNVNDSVLSLKNWYTNEDNSAALSSRLFEIPVCYEEEFAVDLAAYAKAVSRSKDAIINLHSSVIYKVYFIGFLPGFLYLGGLPKSLHLDRKNTPDLNIKKGAVGIGGKQTGIYPQDSPGGWHIIGSSPVEFFLPQETPPCFIKAGDRVRFKVISKSEYFELKKRYANASMNPEQFLCHD</sequence>
<dbReference type="AlphaFoldDB" id="A0A368ZMA6"/>
<dbReference type="Proteomes" id="UP000253436">
    <property type="component" value="Unassembled WGS sequence"/>
</dbReference>
<dbReference type="Gene3D" id="2.40.100.10">
    <property type="entry name" value="Cyclophilin-like"/>
    <property type="match status" value="1"/>
</dbReference>
<dbReference type="PANTHER" id="PTHR34698:SF2">
    <property type="entry name" value="5-OXOPROLINASE SUBUNIT B"/>
    <property type="match status" value="1"/>
</dbReference>
<dbReference type="Gene3D" id="3.30.1360.40">
    <property type="match status" value="1"/>
</dbReference>
<organism evidence="6 7">
    <name type="scientific">Winogradskyella arenosi</name>
    <dbReference type="NCBI Taxonomy" id="533325"/>
    <lineage>
        <taxon>Bacteria</taxon>
        <taxon>Pseudomonadati</taxon>
        <taxon>Bacteroidota</taxon>
        <taxon>Flavobacteriia</taxon>
        <taxon>Flavobacteriales</taxon>
        <taxon>Flavobacteriaceae</taxon>
        <taxon>Winogradskyella</taxon>
    </lineage>
</organism>
<dbReference type="NCBIfam" id="TIGR00370">
    <property type="entry name" value="5-oxoprolinase subunit PxpB"/>
    <property type="match status" value="1"/>
</dbReference>
<proteinExistence type="predicted"/>
<protein>
    <submittedName>
        <fullName evidence="6">Inhibitor of KinA</fullName>
    </submittedName>
</protein>
<dbReference type="GO" id="GO:0016787">
    <property type="term" value="F:hydrolase activity"/>
    <property type="evidence" value="ECO:0007669"/>
    <property type="project" value="UniProtKB-KW"/>
</dbReference>
<keyword evidence="7" id="KW-1185">Reference proteome</keyword>
<evidence type="ECO:0000256" key="1">
    <source>
        <dbReference type="ARBA" id="ARBA00022741"/>
    </source>
</evidence>
<keyword evidence="4" id="KW-0812">Transmembrane</keyword>
<dbReference type="RefSeq" id="WP_114309596.1">
    <property type="nucleotide sequence ID" value="NZ_QPJO01000002.1"/>
</dbReference>
<evidence type="ECO:0000256" key="3">
    <source>
        <dbReference type="ARBA" id="ARBA00022840"/>
    </source>
</evidence>
<feature type="transmembrane region" description="Helical" evidence="4">
    <location>
        <begin position="127"/>
        <end position="146"/>
    </location>
</feature>
<evidence type="ECO:0000313" key="6">
    <source>
        <dbReference type="EMBL" id="RCW92765.1"/>
    </source>
</evidence>
<dbReference type="InterPro" id="IPR029000">
    <property type="entry name" value="Cyclophilin-like_dom_sf"/>
</dbReference>
<dbReference type="InterPro" id="IPR010016">
    <property type="entry name" value="PxpB"/>
</dbReference>
<dbReference type="Pfam" id="PF02682">
    <property type="entry name" value="CT_C_D"/>
    <property type="match status" value="1"/>
</dbReference>
<dbReference type="EMBL" id="QPJO01000002">
    <property type="protein sequence ID" value="RCW92765.1"/>
    <property type="molecule type" value="Genomic_DNA"/>
</dbReference>
<keyword evidence="4" id="KW-0472">Membrane</keyword>
<gene>
    <name evidence="6" type="ORF">DFQ08_102801</name>
</gene>
<keyword evidence="4" id="KW-1133">Transmembrane helix</keyword>
<keyword evidence="3" id="KW-0067">ATP-binding</keyword>
<dbReference type="SMART" id="SM00796">
    <property type="entry name" value="AHS1"/>
    <property type="match status" value="1"/>
</dbReference>